<dbReference type="InterPro" id="IPR043822">
    <property type="entry name" value="EsV_1_7_cys"/>
</dbReference>
<organism evidence="1">
    <name type="scientific">marine sediment metagenome</name>
    <dbReference type="NCBI Taxonomy" id="412755"/>
    <lineage>
        <taxon>unclassified sequences</taxon>
        <taxon>metagenomes</taxon>
        <taxon>ecological metagenomes</taxon>
    </lineage>
</organism>
<accession>A0A0F9J1I4</accession>
<protein>
    <submittedName>
        <fullName evidence="1">Uncharacterized protein</fullName>
    </submittedName>
</protein>
<dbReference type="AlphaFoldDB" id="A0A0F9J1I4"/>
<proteinExistence type="predicted"/>
<sequence length="307" mass="35293">EMVDLKNLTRACRACAEEGVFKRASFGLLNNRVKTHCAAHKTEELVDLKNLKRGCRACEEEGIFKRASFGLLSDRIETHCAAHKTEEMVYLKNLKRGCRACAEEGIFKQASFGRLFEPKIHCKIHSRPNEYSKNNPKCEECFERPHYGEAKIDEIPKRCEEHKKKDDVDMISKKCGGCGDPYFIPYTETKCAGCIGFAKRKGNRGLKEKRVETCLLQLSLILGINKPVRDRIVSYGCSKRRPDFYYSEFSDAFSLIVEVDENQHSRYTCGIQGELQRMITLYEEDSGGFPLLFIRFNPDPYYYKGKN</sequence>
<evidence type="ECO:0000313" key="1">
    <source>
        <dbReference type="EMBL" id="KKM63509.1"/>
    </source>
</evidence>
<reference evidence="1" key="1">
    <citation type="journal article" date="2015" name="Nature">
        <title>Complex archaea that bridge the gap between prokaryotes and eukaryotes.</title>
        <authorList>
            <person name="Spang A."/>
            <person name="Saw J.H."/>
            <person name="Jorgensen S.L."/>
            <person name="Zaremba-Niedzwiedzka K."/>
            <person name="Martijn J."/>
            <person name="Lind A.E."/>
            <person name="van Eijk R."/>
            <person name="Schleper C."/>
            <person name="Guy L."/>
            <person name="Ettema T.J."/>
        </authorList>
    </citation>
    <scope>NUCLEOTIDE SEQUENCE</scope>
</reference>
<dbReference type="EMBL" id="LAZR01011085">
    <property type="protein sequence ID" value="KKM63509.1"/>
    <property type="molecule type" value="Genomic_DNA"/>
</dbReference>
<feature type="non-terminal residue" evidence="1">
    <location>
        <position position="1"/>
    </location>
</feature>
<dbReference type="Pfam" id="PF19114">
    <property type="entry name" value="EsV_1_7_cys"/>
    <property type="match status" value="4"/>
</dbReference>
<name>A0A0F9J1I4_9ZZZZ</name>
<gene>
    <name evidence="1" type="ORF">LCGC14_1510710</name>
</gene>
<comment type="caution">
    <text evidence="1">The sequence shown here is derived from an EMBL/GenBank/DDBJ whole genome shotgun (WGS) entry which is preliminary data.</text>
</comment>
<dbReference type="SMART" id="SM01425">
    <property type="entry name" value="EsV_1_7"/>
    <property type="match status" value="4"/>
</dbReference>